<proteinExistence type="predicted"/>
<keyword evidence="2" id="KW-1185">Reference proteome</keyword>
<accession>A0ABP8Z064</accession>
<name>A0ABP8Z064_9ACTN</name>
<evidence type="ECO:0000313" key="1">
    <source>
        <dbReference type="EMBL" id="GAA4743286.1"/>
    </source>
</evidence>
<evidence type="ECO:0000313" key="2">
    <source>
        <dbReference type="Proteomes" id="UP001499882"/>
    </source>
</evidence>
<gene>
    <name evidence="1" type="ORF">GCM10023350_29980</name>
</gene>
<reference evidence="2" key="1">
    <citation type="journal article" date="2019" name="Int. J. Syst. Evol. Microbiol.">
        <title>The Global Catalogue of Microorganisms (GCM) 10K type strain sequencing project: providing services to taxonomists for standard genome sequencing and annotation.</title>
        <authorList>
            <consortium name="The Broad Institute Genomics Platform"/>
            <consortium name="The Broad Institute Genome Sequencing Center for Infectious Disease"/>
            <person name="Wu L."/>
            <person name="Ma J."/>
        </authorList>
    </citation>
    <scope>NUCLEOTIDE SEQUENCE [LARGE SCALE GENOMIC DNA]</scope>
    <source>
        <strain evidence="2">JCM 18532</strain>
    </source>
</reference>
<comment type="caution">
    <text evidence="1">The sequence shown here is derived from an EMBL/GenBank/DDBJ whole genome shotgun (WGS) entry which is preliminary data.</text>
</comment>
<protein>
    <submittedName>
        <fullName evidence="1">Uncharacterized protein</fullName>
    </submittedName>
</protein>
<dbReference type="Proteomes" id="UP001499882">
    <property type="component" value="Unassembled WGS sequence"/>
</dbReference>
<sequence length="103" mass="10698">MIASVGAGVQDPRRLVERVVLGPAVTVDRELHAASAVVEGVAGEVRSARGAVPAFRLVRFPGPPPEPDVRLSPHPALHEVVPIVGQVRARLTVSRCCPGSGNG</sequence>
<organism evidence="1 2">
    <name type="scientific">Nocardioides endophyticus</name>
    <dbReference type="NCBI Taxonomy" id="1353775"/>
    <lineage>
        <taxon>Bacteria</taxon>
        <taxon>Bacillati</taxon>
        <taxon>Actinomycetota</taxon>
        <taxon>Actinomycetes</taxon>
        <taxon>Propionibacteriales</taxon>
        <taxon>Nocardioidaceae</taxon>
        <taxon>Nocardioides</taxon>
    </lineage>
</organism>
<dbReference type="EMBL" id="BAABKN010000019">
    <property type="protein sequence ID" value="GAA4743286.1"/>
    <property type="molecule type" value="Genomic_DNA"/>
</dbReference>